<evidence type="ECO:0000313" key="3">
    <source>
        <dbReference type="EMBL" id="CAF1657397.1"/>
    </source>
</evidence>
<evidence type="ECO:0000313" key="4">
    <source>
        <dbReference type="EMBL" id="CAF4511625.1"/>
    </source>
</evidence>
<feature type="signal peptide" evidence="1">
    <location>
        <begin position="1"/>
        <end position="20"/>
    </location>
</feature>
<feature type="non-terminal residue" evidence="2">
    <location>
        <position position="114"/>
    </location>
</feature>
<keyword evidence="6" id="KW-1185">Reference proteome</keyword>
<protein>
    <submittedName>
        <fullName evidence="2">Uncharacterized protein</fullName>
    </submittedName>
</protein>
<gene>
    <name evidence="2" type="ORF">GPM918_LOCUS43982</name>
    <name evidence="3" type="ORF">OVA965_LOCUS45134</name>
    <name evidence="5" type="ORF">SRO942_LOCUS45652</name>
    <name evidence="4" type="ORF">TMI583_LOCUS48374</name>
</gene>
<comment type="caution">
    <text evidence="2">The sequence shown here is derived from an EMBL/GenBank/DDBJ whole genome shotgun (WGS) entry which is preliminary data.</text>
</comment>
<evidence type="ECO:0000256" key="1">
    <source>
        <dbReference type="SAM" id="SignalP"/>
    </source>
</evidence>
<accession>A0A816CLN8</accession>
<dbReference type="EMBL" id="CAJNOK010068654">
    <property type="protein sequence ID" value="CAF1657397.1"/>
    <property type="molecule type" value="Genomic_DNA"/>
</dbReference>
<reference evidence="2" key="1">
    <citation type="submission" date="2021-02" db="EMBL/GenBank/DDBJ databases">
        <authorList>
            <person name="Nowell W R."/>
        </authorList>
    </citation>
    <scope>NUCLEOTIDE SEQUENCE</scope>
</reference>
<dbReference type="Proteomes" id="UP000663829">
    <property type="component" value="Unassembled WGS sequence"/>
</dbReference>
<evidence type="ECO:0000313" key="5">
    <source>
        <dbReference type="EMBL" id="CAF4518471.1"/>
    </source>
</evidence>
<dbReference type="Proteomes" id="UP000681722">
    <property type="component" value="Unassembled WGS sequence"/>
</dbReference>
<proteinExistence type="predicted"/>
<dbReference type="EMBL" id="CAJNOQ010041868">
    <property type="protein sequence ID" value="CAF1625071.1"/>
    <property type="molecule type" value="Genomic_DNA"/>
</dbReference>
<name>A0A816CLN8_9BILA</name>
<dbReference type="Proteomes" id="UP000677228">
    <property type="component" value="Unassembled WGS sequence"/>
</dbReference>
<sequence>IIMHLRLVLLVAFPVSFTIAERARNDRRSAINDDDDDNIIDAEQEFSECEDNEDVVADEDEQEVVEALKLAGVMSAFYSPMIYRWGTTTVEVEQEVVDEPEPTVVAVTKPALVL</sequence>
<dbReference type="AlphaFoldDB" id="A0A816CLN8"/>
<dbReference type="EMBL" id="CAJOBC010109306">
    <property type="protein sequence ID" value="CAF4518471.1"/>
    <property type="molecule type" value="Genomic_DNA"/>
</dbReference>
<keyword evidence="1" id="KW-0732">Signal</keyword>
<dbReference type="EMBL" id="CAJOBA010098403">
    <property type="protein sequence ID" value="CAF4511625.1"/>
    <property type="molecule type" value="Genomic_DNA"/>
</dbReference>
<dbReference type="Proteomes" id="UP000682733">
    <property type="component" value="Unassembled WGS sequence"/>
</dbReference>
<evidence type="ECO:0000313" key="2">
    <source>
        <dbReference type="EMBL" id="CAF1625071.1"/>
    </source>
</evidence>
<organism evidence="2 6">
    <name type="scientific">Didymodactylos carnosus</name>
    <dbReference type="NCBI Taxonomy" id="1234261"/>
    <lineage>
        <taxon>Eukaryota</taxon>
        <taxon>Metazoa</taxon>
        <taxon>Spiralia</taxon>
        <taxon>Gnathifera</taxon>
        <taxon>Rotifera</taxon>
        <taxon>Eurotatoria</taxon>
        <taxon>Bdelloidea</taxon>
        <taxon>Philodinida</taxon>
        <taxon>Philodinidae</taxon>
        <taxon>Didymodactylos</taxon>
    </lineage>
</organism>
<feature type="non-terminal residue" evidence="2">
    <location>
        <position position="1"/>
    </location>
</feature>
<feature type="chain" id="PRO_5036229766" evidence="1">
    <location>
        <begin position="21"/>
        <end position="114"/>
    </location>
</feature>
<evidence type="ECO:0000313" key="6">
    <source>
        <dbReference type="Proteomes" id="UP000663829"/>
    </source>
</evidence>